<dbReference type="STRING" id="1117702.AQZ52_10200"/>
<evidence type="ECO:0000313" key="3">
    <source>
        <dbReference type="EMBL" id="KUR71057.1"/>
    </source>
</evidence>
<organism evidence="3 4">
    <name type="scientific">Novosphingobium fuchskuhlense</name>
    <dbReference type="NCBI Taxonomy" id="1117702"/>
    <lineage>
        <taxon>Bacteria</taxon>
        <taxon>Pseudomonadati</taxon>
        <taxon>Pseudomonadota</taxon>
        <taxon>Alphaproteobacteria</taxon>
        <taxon>Sphingomonadales</taxon>
        <taxon>Sphingomonadaceae</taxon>
        <taxon>Novosphingobium</taxon>
    </lineage>
</organism>
<evidence type="ECO:0000313" key="4">
    <source>
        <dbReference type="Proteomes" id="UP000058012"/>
    </source>
</evidence>
<feature type="region of interest" description="Disordered" evidence="1">
    <location>
        <begin position="127"/>
        <end position="150"/>
    </location>
</feature>
<keyword evidence="2" id="KW-0812">Transmembrane</keyword>
<dbReference type="RefSeq" id="WP_067910034.1">
    <property type="nucleotide sequence ID" value="NZ_KQ954245.1"/>
</dbReference>
<accession>A0A124JUB1</accession>
<protein>
    <recommendedName>
        <fullName evidence="5">Energy transducer TonB</fullName>
    </recommendedName>
</protein>
<dbReference type="AlphaFoldDB" id="A0A124JUB1"/>
<reference evidence="3 4" key="1">
    <citation type="submission" date="2015-10" db="EMBL/GenBank/DDBJ databases">
        <title>Draft genome sequence of Novosphingobium fuchskuhlense DSM 25065 isolated from a surface water sample of the southwest basin of Lake Grosse Fuchskuhle.</title>
        <authorList>
            <person name="Ruckert C."/>
            <person name="Winkler A."/>
            <person name="Glaeser J."/>
            <person name="Grossart H.-P."/>
            <person name="Kalinowski J."/>
            <person name="Glaeser S."/>
        </authorList>
    </citation>
    <scope>NUCLEOTIDE SEQUENCE [LARGE SCALE GENOMIC DNA]</scope>
    <source>
        <strain evidence="3 4">FNE08-7</strain>
    </source>
</reference>
<feature type="compositionally biased region" description="Gly residues" evidence="1">
    <location>
        <begin position="129"/>
        <end position="150"/>
    </location>
</feature>
<feature type="region of interest" description="Disordered" evidence="1">
    <location>
        <begin position="63"/>
        <end position="101"/>
    </location>
</feature>
<gene>
    <name evidence="3" type="ORF">AQZ52_10200</name>
</gene>
<sequence>MPAAATVSPARYAPSRRDRAVSFVLAVLVGVSLIAVLVMMTGVVGGGSAENGQLVAVNIAPPSADKDKQKAAPKQDVKQEQVQTVTTPPPKLPPHVEIPSKNQVEWPPGFIKLSREDIAKADISRIKPAGGGGAAGAASGGAGSAEGNGAGPGGARVYNAEWVREPTDAELSPYMRAVRGGGTGDWAMIMCHTVERNRVEDCREMDESPRGSGLARALRQAAWQFLVRPPRVDGKVMVGAWVSIRFDWKAPKAAAGGVAGQD</sequence>
<dbReference type="Proteomes" id="UP000058012">
    <property type="component" value="Unassembled WGS sequence"/>
</dbReference>
<comment type="caution">
    <text evidence="3">The sequence shown here is derived from an EMBL/GenBank/DDBJ whole genome shotgun (WGS) entry which is preliminary data.</text>
</comment>
<name>A0A124JUB1_9SPHN</name>
<evidence type="ECO:0008006" key="5">
    <source>
        <dbReference type="Google" id="ProtNLM"/>
    </source>
</evidence>
<keyword evidence="4" id="KW-1185">Reference proteome</keyword>
<dbReference type="OrthoDB" id="7410762at2"/>
<keyword evidence="2" id="KW-0472">Membrane</keyword>
<evidence type="ECO:0000256" key="2">
    <source>
        <dbReference type="SAM" id="Phobius"/>
    </source>
</evidence>
<keyword evidence="2" id="KW-1133">Transmembrane helix</keyword>
<feature type="transmembrane region" description="Helical" evidence="2">
    <location>
        <begin position="20"/>
        <end position="44"/>
    </location>
</feature>
<dbReference type="EMBL" id="LLZS01000007">
    <property type="protein sequence ID" value="KUR71057.1"/>
    <property type="molecule type" value="Genomic_DNA"/>
</dbReference>
<evidence type="ECO:0000256" key="1">
    <source>
        <dbReference type="SAM" id="MobiDB-lite"/>
    </source>
</evidence>
<feature type="compositionally biased region" description="Basic and acidic residues" evidence="1">
    <location>
        <begin position="64"/>
        <end position="79"/>
    </location>
</feature>
<proteinExistence type="predicted"/>